<dbReference type="EMBL" id="JAEPLE010000003">
    <property type="protein sequence ID" value="MBO6988366.1"/>
    <property type="molecule type" value="Genomic_DNA"/>
</dbReference>
<sequence length="437" mass="50532">MFKEEIIHQLELHPSRLDKEKIISEAMERGIDDFFEGIRMALDPLVTFGVKIVPEKENEKSQNFLWKDFRVLANKLIQRELTGHAARDAIIKAMESAKKEEWNRFYRRVLIKDLRCGVSEKTINKIAKKFPKYAIPIFSCPLAHDSANHEKKMIGKKQIEIKLDGVRVLTIIRQNKVEMFSRNGKQFHNFGHIISEIENVLKEDPTPHDLVLDGEVMSANFQDLMKQVHRKDGKQTKDAVLHLFDLCPLKNFQQGRWNTSQRARSLLVKEWVAKHSMLLRHIKTLEWENVDLDTIEGQKRFVELNKAAVEGGYEGVMIKDPDAMYECKRTHSWLKAKPFIEVTLKVVSVEEGTGRNKGRLGAVLVEGEDDGYEYSLSCGSGFSDIQRQEYWSKRRQLIGQLVEIRADAKTKSKDAVAFSLRFPRFKCFRGFKAGEKV</sequence>
<keyword evidence="3" id="KW-0235">DNA replication</keyword>
<dbReference type="CDD" id="cd08041">
    <property type="entry name" value="OBF_kDNA_ligase_like"/>
    <property type="match status" value="1"/>
</dbReference>
<dbReference type="SUPFAM" id="SSF56091">
    <property type="entry name" value="DNA ligase/mRNA capping enzyme, catalytic domain"/>
    <property type="match status" value="1"/>
</dbReference>
<dbReference type="GO" id="GO:0006310">
    <property type="term" value="P:DNA recombination"/>
    <property type="evidence" value="ECO:0007669"/>
    <property type="project" value="InterPro"/>
</dbReference>
<dbReference type="InterPro" id="IPR012310">
    <property type="entry name" value="DNA_ligase_ATP-dep_cent"/>
</dbReference>
<evidence type="ECO:0000313" key="9">
    <source>
        <dbReference type="EMBL" id="MBO6988366.1"/>
    </source>
</evidence>
<dbReference type="Gene3D" id="3.30.470.30">
    <property type="entry name" value="DNA ligase/mRNA capping enzyme"/>
    <property type="match status" value="1"/>
</dbReference>
<evidence type="ECO:0000259" key="8">
    <source>
        <dbReference type="Pfam" id="PF14743"/>
    </source>
</evidence>
<protein>
    <submittedName>
        <fullName evidence="9">ATP-dependent DNA ligase</fullName>
    </submittedName>
</protein>
<dbReference type="GO" id="GO:0006281">
    <property type="term" value="P:DNA repair"/>
    <property type="evidence" value="ECO:0007669"/>
    <property type="project" value="UniProtKB-KW"/>
</dbReference>
<evidence type="ECO:0000256" key="6">
    <source>
        <dbReference type="ARBA" id="ARBA00034003"/>
    </source>
</evidence>
<reference evidence="9" key="1">
    <citation type="journal article" date="2021" name="Front. Mar. Sci.">
        <title>Genomes of Diverse Isolates of Prochlorococcus High-Light-Adapted Clade II in the Western Pacific Ocean.</title>
        <authorList>
            <person name="Yan W."/>
            <person name="Feng X."/>
            <person name="Zhang W."/>
            <person name="Nawaz M.Z."/>
            <person name="Luo T."/>
            <person name="Zhang R."/>
            <person name="Jiao N."/>
        </authorList>
    </citation>
    <scope>NUCLEOTIDE SEQUENCE</scope>
    <source>
        <strain evidence="9">XMU1424</strain>
    </source>
</reference>
<evidence type="ECO:0000259" key="7">
    <source>
        <dbReference type="Pfam" id="PF01068"/>
    </source>
</evidence>
<accession>A0A9D9BWX2</accession>
<evidence type="ECO:0000256" key="2">
    <source>
        <dbReference type="ARBA" id="ARBA00022598"/>
    </source>
</evidence>
<dbReference type="InterPro" id="IPR012340">
    <property type="entry name" value="NA-bd_OB-fold"/>
</dbReference>
<dbReference type="SUPFAM" id="SSF50249">
    <property type="entry name" value="Nucleic acid-binding proteins"/>
    <property type="match status" value="1"/>
</dbReference>
<dbReference type="GO" id="GO:0006260">
    <property type="term" value="P:DNA replication"/>
    <property type="evidence" value="ECO:0007669"/>
    <property type="project" value="UniProtKB-KW"/>
</dbReference>
<comment type="cofactor">
    <cofactor evidence="1">
        <name>a divalent metal cation</name>
        <dbReference type="ChEBI" id="CHEBI:60240"/>
    </cofactor>
</comment>
<feature type="domain" description="DNA ligase OB-like" evidence="8">
    <location>
        <begin position="351"/>
        <end position="429"/>
    </location>
</feature>
<evidence type="ECO:0000256" key="1">
    <source>
        <dbReference type="ARBA" id="ARBA00001968"/>
    </source>
</evidence>
<evidence type="ECO:0000256" key="4">
    <source>
        <dbReference type="ARBA" id="ARBA00022763"/>
    </source>
</evidence>
<dbReference type="AlphaFoldDB" id="A0A9D9BWX2"/>
<proteinExistence type="predicted"/>
<dbReference type="GO" id="GO:0003910">
    <property type="term" value="F:DNA ligase (ATP) activity"/>
    <property type="evidence" value="ECO:0007669"/>
    <property type="project" value="UniProtKB-EC"/>
</dbReference>
<organism evidence="9">
    <name type="scientific">Prochlorococcus marinus XMU1424</name>
    <dbReference type="NCBI Taxonomy" id="2774497"/>
    <lineage>
        <taxon>Bacteria</taxon>
        <taxon>Bacillati</taxon>
        <taxon>Cyanobacteriota</taxon>
        <taxon>Cyanophyceae</taxon>
        <taxon>Synechococcales</taxon>
        <taxon>Prochlorococcaceae</taxon>
        <taxon>Prochlorococcus</taxon>
    </lineage>
</organism>
<dbReference type="Pfam" id="PF14743">
    <property type="entry name" value="DNA_ligase_OB_2"/>
    <property type="match status" value="1"/>
</dbReference>
<dbReference type="PANTHER" id="PTHR47810:SF1">
    <property type="entry name" value="DNA LIGASE B"/>
    <property type="match status" value="1"/>
</dbReference>
<evidence type="ECO:0000256" key="3">
    <source>
        <dbReference type="ARBA" id="ARBA00022705"/>
    </source>
</evidence>
<feature type="domain" description="ATP-dependent DNA ligase family profile" evidence="7">
    <location>
        <begin position="151"/>
        <end position="337"/>
    </location>
</feature>
<dbReference type="PROSITE" id="PS00697">
    <property type="entry name" value="DNA_LIGASE_A1"/>
    <property type="match status" value="1"/>
</dbReference>
<evidence type="ECO:0000256" key="5">
    <source>
        <dbReference type="ARBA" id="ARBA00023204"/>
    </source>
</evidence>
<keyword evidence="4" id="KW-0227">DNA damage</keyword>
<gene>
    <name evidence="9" type="ORF">JJ833_05830</name>
</gene>
<dbReference type="PANTHER" id="PTHR47810">
    <property type="entry name" value="DNA LIGASE"/>
    <property type="match status" value="1"/>
</dbReference>
<keyword evidence="5" id="KW-0234">DNA repair</keyword>
<name>A0A9D9BWX2_PROMR</name>
<comment type="catalytic activity">
    <reaction evidence="6">
        <text>ATP + (deoxyribonucleotide)n-3'-hydroxyl + 5'-phospho-(deoxyribonucleotide)m = (deoxyribonucleotide)n+m + AMP + diphosphate.</text>
        <dbReference type="EC" id="6.5.1.1"/>
    </reaction>
</comment>
<comment type="caution">
    <text evidence="9">The sequence shown here is derived from an EMBL/GenBank/DDBJ whole genome shotgun (WGS) entry which is preliminary data.</text>
</comment>
<dbReference type="GO" id="GO:0005524">
    <property type="term" value="F:ATP binding"/>
    <property type="evidence" value="ECO:0007669"/>
    <property type="project" value="InterPro"/>
</dbReference>
<dbReference type="Pfam" id="PF01068">
    <property type="entry name" value="DNA_ligase_A_M"/>
    <property type="match status" value="1"/>
</dbReference>
<keyword evidence="2 9" id="KW-0436">Ligase</keyword>
<dbReference type="InterPro" id="IPR016059">
    <property type="entry name" value="DNA_ligase_ATP-dep_CS"/>
</dbReference>
<dbReference type="InterPro" id="IPR029319">
    <property type="entry name" value="DNA_ligase_OB"/>
</dbReference>
<dbReference type="Gene3D" id="2.40.50.140">
    <property type="entry name" value="Nucleic acid-binding proteins"/>
    <property type="match status" value="1"/>
</dbReference>
<dbReference type="InterPro" id="IPR050326">
    <property type="entry name" value="NAD_dep_DNA_ligaseB"/>
</dbReference>